<dbReference type="AlphaFoldDB" id="A0A9Q8QJC9"/>
<feature type="compositionally biased region" description="Low complexity" evidence="1">
    <location>
        <begin position="382"/>
        <end position="393"/>
    </location>
</feature>
<feature type="compositionally biased region" description="Low complexity" evidence="1">
    <location>
        <begin position="207"/>
        <end position="221"/>
    </location>
</feature>
<evidence type="ECO:0000313" key="3">
    <source>
        <dbReference type="Proteomes" id="UP000829364"/>
    </source>
</evidence>
<feature type="region of interest" description="Disordered" evidence="1">
    <location>
        <begin position="1"/>
        <end position="109"/>
    </location>
</feature>
<evidence type="ECO:0000313" key="2">
    <source>
        <dbReference type="EMBL" id="UNI19859.1"/>
    </source>
</evidence>
<dbReference type="KEGG" id="ptkz:JDV02_006005"/>
<sequence>MQAFCCCGPRRRDRRDDDEDGEAAPSIPVFNPPGLIDVPPNTSQAHELSTIPLPTHAARQSSQISPGEGPPGLCQLVDRNNLDDDEDDDQDDASLSAKRSTKTLDAKRIQDELEAAESVDGGSSRSHWSTRYLSPLIDLGQPGGGPRDTIEFSVETNPGLHTSSASAQGSPMDTTRRQVSCPQLVSSDCEAASSPIERGDRSPEPAPSATTAPSPRRPSTAQSMKGQPAAGLGVNAPRMERVIGADNDFDIRHGSHAWDDQSALGIWLIAQGMRSRDTSLLRLGEGESDAAAECDVMHSPSQDFGGIDSVLDTPPSVSQDNSIATALRPYEGCPDAYRRQKANTDATGATPREADWAEPDKDPSTVKLMDSASASGINFAGRSRNNPSSNYPSAMPSFEPSPADSAANSLSLSPQDIENLELSPFHWQGEFSILRELGHSEGQSSYATAEDDTSNAENNYGILTNLPRSPRAAHSRASVTTSEAASAQKRETEHRTINRTLTDVASRKSSPAIRSRFKEDLRTTSAPAPVRTSIVTKIQSSLSRLSRC</sequence>
<feature type="compositionally biased region" description="Basic and acidic residues" evidence="1">
    <location>
        <begin position="352"/>
        <end position="364"/>
    </location>
</feature>
<feature type="compositionally biased region" description="Acidic residues" evidence="1">
    <location>
        <begin position="83"/>
        <end position="92"/>
    </location>
</feature>
<name>A0A9Q8QJC9_9HYPO</name>
<proteinExistence type="predicted"/>
<organism evidence="2 3">
    <name type="scientific">Purpureocillium takamizusanense</name>
    <dbReference type="NCBI Taxonomy" id="2060973"/>
    <lineage>
        <taxon>Eukaryota</taxon>
        <taxon>Fungi</taxon>
        <taxon>Dikarya</taxon>
        <taxon>Ascomycota</taxon>
        <taxon>Pezizomycotina</taxon>
        <taxon>Sordariomycetes</taxon>
        <taxon>Hypocreomycetidae</taxon>
        <taxon>Hypocreales</taxon>
        <taxon>Ophiocordycipitaceae</taxon>
        <taxon>Purpureocillium</taxon>
    </lineage>
</organism>
<keyword evidence="3" id="KW-1185">Reference proteome</keyword>
<accession>A0A9Q8QJC9</accession>
<dbReference type="RefSeq" id="XP_047843340.1">
    <property type="nucleotide sequence ID" value="XM_047987355.1"/>
</dbReference>
<evidence type="ECO:0000256" key="1">
    <source>
        <dbReference type="SAM" id="MobiDB-lite"/>
    </source>
</evidence>
<reference evidence="2" key="1">
    <citation type="submission" date="2021-11" db="EMBL/GenBank/DDBJ databases">
        <title>Purpureocillium_takamizusanense_genome.</title>
        <authorList>
            <person name="Nguyen N.-H."/>
        </authorList>
    </citation>
    <scope>NUCLEOTIDE SEQUENCE</scope>
    <source>
        <strain evidence="2">PT3</strain>
    </source>
</reference>
<protein>
    <submittedName>
        <fullName evidence="2">Uncharacterized protein</fullName>
    </submittedName>
</protein>
<feature type="region of interest" description="Disordered" evidence="1">
    <location>
        <begin position="138"/>
        <end position="236"/>
    </location>
</feature>
<feature type="region of interest" description="Disordered" evidence="1">
    <location>
        <begin position="342"/>
        <end position="410"/>
    </location>
</feature>
<feature type="compositionally biased region" description="Polar residues" evidence="1">
    <location>
        <begin position="154"/>
        <end position="186"/>
    </location>
</feature>
<dbReference type="OrthoDB" id="3437384at2759"/>
<dbReference type="GeneID" id="72067954"/>
<dbReference type="Proteomes" id="UP000829364">
    <property type="component" value="Chromosome 5"/>
</dbReference>
<feature type="region of interest" description="Disordered" evidence="1">
    <location>
        <begin position="465"/>
        <end position="496"/>
    </location>
</feature>
<dbReference type="EMBL" id="CP086358">
    <property type="protein sequence ID" value="UNI19859.1"/>
    <property type="molecule type" value="Genomic_DNA"/>
</dbReference>
<gene>
    <name evidence="2" type="ORF">JDV02_006005</name>
</gene>